<proteinExistence type="predicted"/>
<dbReference type="AlphaFoldDB" id="A0A3S4ZUL7"/>
<name>A0A3S4ZUL7_9PLAT</name>
<dbReference type="EMBL" id="CAAALY010014601">
    <property type="protein sequence ID" value="VEL12378.1"/>
    <property type="molecule type" value="Genomic_DNA"/>
</dbReference>
<keyword evidence="2" id="KW-0472">Membrane</keyword>
<protein>
    <recommendedName>
        <fullName evidence="5">Transmembrane protein</fullName>
    </recommendedName>
</protein>
<evidence type="ECO:0000313" key="4">
    <source>
        <dbReference type="Proteomes" id="UP000784294"/>
    </source>
</evidence>
<keyword evidence="4" id="KW-1185">Reference proteome</keyword>
<gene>
    <name evidence="3" type="ORF">PXEA_LOCUS5818</name>
</gene>
<feature type="region of interest" description="Disordered" evidence="1">
    <location>
        <begin position="89"/>
        <end position="130"/>
    </location>
</feature>
<reference evidence="3" key="1">
    <citation type="submission" date="2018-11" db="EMBL/GenBank/DDBJ databases">
        <authorList>
            <consortium name="Pathogen Informatics"/>
        </authorList>
    </citation>
    <scope>NUCLEOTIDE SEQUENCE</scope>
</reference>
<sequence>MDVGCGLVHVRCRPVANPLHLTLPLSYGQVRLEGMVQICDFPQRPRPRMPWLRRLTEAATRSENETVPADDDAPADEIVLPGRVAIVTGSSASPAGGDESTSRPLDQTTTSATSYSSAAAVTTTTDAPQPVGTDAWLENMLTTSEPAQMSTHWPGNYTHRPDVIGEMGDGLSDSRPERDETSYRTWPSGEFGVISPLLTTTLSSYSSSLHSSVPPASSTPSASLASSASSAVFATLPLLFNTTSQPPPGTGVVPATPDTWLPGPTDSSPSTPLLQATLASLASAETHRSTENSTMLLVTVANGLSRFEDNMTDGPAHDPVPSGSEMTLSYGSTATSDMVTGLLTLLTSTPELVTTTTTASTTAHSVTSTTSLPITSMATTLSSIVERRSCIGSADSEPHLQRYVCVGHPIASWVASCFIITMTVFGLFTTLVGRDTTTRDTDTNSQQLGRTLQRVHKALSLDNRFQMPMLVLLDCCN</sequence>
<feature type="transmembrane region" description="Helical" evidence="2">
    <location>
        <begin position="410"/>
        <end position="432"/>
    </location>
</feature>
<evidence type="ECO:0000256" key="1">
    <source>
        <dbReference type="SAM" id="MobiDB-lite"/>
    </source>
</evidence>
<comment type="caution">
    <text evidence="3">The sequence shown here is derived from an EMBL/GenBank/DDBJ whole genome shotgun (WGS) entry which is preliminary data.</text>
</comment>
<evidence type="ECO:0000256" key="2">
    <source>
        <dbReference type="SAM" id="Phobius"/>
    </source>
</evidence>
<feature type="compositionally biased region" description="Low complexity" evidence="1">
    <location>
        <begin position="108"/>
        <end position="125"/>
    </location>
</feature>
<organism evidence="3 4">
    <name type="scientific">Protopolystoma xenopodis</name>
    <dbReference type="NCBI Taxonomy" id="117903"/>
    <lineage>
        <taxon>Eukaryota</taxon>
        <taxon>Metazoa</taxon>
        <taxon>Spiralia</taxon>
        <taxon>Lophotrochozoa</taxon>
        <taxon>Platyhelminthes</taxon>
        <taxon>Monogenea</taxon>
        <taxon>Polyopisthocotylea</taxon>
        <taxon>Polystomatidea</taxon>
        <taxon>Polystomatidae</taxon>
        <taxon>Protopolystoma</taxon>
    </lineage>
</organism>
<evidence type="ECO:0008006" key="5">
    <source>
        <dbReference type="Google" id="ProtNLM"/>
    </source>
</evidence>
<keyword evidence="2" id="KW-1133">Transmembrane helix</keyword>
<keyword evidence="2" id="KW-0812">Transmembrane</keyword>
<evidence type="ECO:0000313" key="3">
    <source>
        <dbReference type="EMBL" id="VEL12378.1"/>
    </source>
</evidence>
<accession>A0A3S4ZUL7</accession>
<dbReference type="Proteomes" id="UP000784294">
    <property type="component" value="Unassembled WGS sequence"/>
</dbReference>